<proteinExistence type="predicted"/>
<evidence type="ECO:0000256" key="1">
    <source>
        <dbReference type="SAM" id="Phobius"/>
    </source>
</evidence>
<dbReference type="OrthoDB" id="160341at2"/>
<dbReference type="AlphaFoldDB" id="A0A328VFX7"/>
<organism evidence="2 3">
    <name type="scientific">Thermogemmatispora tikiterensis</name>
    <dbReference type="NCBI Taxonomy" id="1825093"/>
    <lineage>
        <taxon>Bacteria</taxon>
        <taxon>Bacillati</taxon>
        <taxon>Chloroflexota</taxon>
        <taxon>Ktedonobacteria</taxon>
        <taxon>Thermogemmatisporales</taxon>
        <taxon>Thermogemmatisporaceae</taxon>
        <taxon>Thermogemmatispora</taxon>
    </lineage>
</organism>
<reference evidence="2 3" key="1">
    <citation type="submission" date="2016-08" db="EMBL/GenBank/DDBJ databases">
        <title>Analysis of Carbohydrate Active Enzymes in Thermogemmatispora T81 Reveals Carbohydrate Degradation Ability.</title>
        <authorList>
            <person name="Tomazini A."/>
            <person name="Lal S."/>
            <person name="Stott M."/>
            <person name="Henrissat B."/>
            <person name="Polikarpov I."/>
            <person name="Sparling R."/>
            <person name="Levin D.B."/>
        </authorList>
    </citation>
    <scope>NUCLEOTIDE SEQUENCE [LARGE SCALE GENOMIC DNA]</scope>
    <source>
        <strain evidence="2 3">T81</strain>
    </source>
</reference>
<accession>A0A328VFX7</accession>
<keyword evidence="1" id="KW-0472">Membrane</keyword>
<evidence type="ECO:0000313" key="3">
    <source>
        <dbReference type="Proteomes" id="UP000248706"/>
    </source>
</evidence>
<dbReference type="Proteomes" id="UP000248706">
    <property type="component" value="Unassembled WGS sequence"/>
</dbReference>
<comment type="caution">
    <text evidence="2">The sequence shown here is derived from an EMBL/GenBank/DDBJ whole genome shotgun (WGS) entry which is preliminary data.</text>
</comment>
<name>A0A328VFX7_9CHLR</name>
<keyword evidence="1" id="KW-0812">Transmembrane</keyword>
<dbReference type="RefSeq" id="WP_112428717.1">
    <property type="nucleotide sequence ID" value="NZ_MCIF01000002.1"/>
</dbReference>
<protein>
    <recommendedName>
        <fullName evidence="4">DUF4352 domain-containing protein</fullName>
    </recommendedName>
</protein>
<feature type="transmembrane region" description="Helical" evidence="1">
    <location>
        <begin position="16"/>
        <end position="37"/>
    </location>
</feature>
<sequence length="182" mass="19774">MSDDFKEEGYPQRRELWITLGIVVLVMLIVLVGLMAYSHLPRAGGNGSDALTALTPTPAQNNPVASIELNRSFSFSGVNLTVTRVGEAGSYSDDQKHQSNYVIRVYLDVQNPGESPVGIDYQALARLVLPNGTQIAPQLISIPPVILPGQKQTGYLDFPVNQQLDLSTLSLHLGKKAQVLFS</sequence>
<dbReference type="EMBL" id="MCIF01000002">
    <property type="protein sequence ID" value="RAQ95731.1"/>
    <property type="molecule type" value="Genomic_DNA"/>
</dbReference>
<evidence type="ECO:0000313" key="2">
    <source>
        <dbReference type="EMBL" id="RAQ95731.1"/>
    </source>
</evidence>
<keyword evidence="3" id="KW-1185">Reference proteome</keyword>
<gene>
    <name evidence="2" type="ORF">A4R35_09310</name>
</gene>
<evidence type="ECO:0008006" key="4">
    <source>
        <dbReference type="Google" id="ProtNLM"/>
    </source>
</evidence>
<keyword evidence="1" id="KW-1133">Transmembrane helix</keyword>